<dbReference type="STRING" id="4565.A0A3B6RLN6"/>
<feature type="region of interest" description="Disordered" evidence="5">
    <location>
        <begin position="932"/>
        <end position="1039"/>
    </location>
</feature>
<dbReference type="GO" id="GO:0005634">
    <property type="term" value="C:nucleus"/>
    <property type="evidence" value="ECO:0000318"/>
    <property type="project" value="GO_Central"/>
</dbReference>
<evidence type="ECO:0000313" key="9">
    <source>
        <dbReference type="Proteomes" id="UP000019116"/>
    </source>
</evidence>
<feature type="compositionally biased region" description="Basic and acidic residues" evidence="5">
    <location>
        <begin position="547"/>
        <end position="558"/>
    </location>
</feature>
<feature type="compositionally biased region" description="Polar residues" evidence="5">
    <location>
        <begin position="811"/>
        <end position="828"/>
    </location>
</feature>
<dbReference type="Proteomes" id="UP000019116">
    <property type="component" value="Chromosome 7A"/>
</dbReference>
<dbReference type="AlphaFoldDB" id="A0A3B6RLN6"/>
<dbReference type="PANTHER" id="PTHR13859:SF21">
    <property type="entry name" value="SANT DOMAIN-CONTAINING PROTEIN"/>
    <property type="match status" value="1"/>
</dbReference>
<evidence type="ECO:0000256" key="5">
    <source>
        <dbReference type="SAM" id="MobiDB-lite"/>
    </source>
</evidence>
<feature type="domain" description="DUF7952" evidence="7">
    <location>
        <begin position="202"/>
        <end position="332"/>
    </location>
</feature>
<dbReference type="InterPro" id="IPR056067">
    <property type="entry name" value="DUF7650"/>
</dbReference>
<keyword evidence="4" id="KW-0539">Nucleus</keyword>
<reference evidence="8" key="2">
    <citation type="submission" date="2018-10" db="UniProtKB">
        <authorList>
            <consortium name="EnsemblPlants"/>
        </authorList>
    </citation>
    <scope>IDENTIFICATION</scope>
</reference>
<keyword evidence="3" id="KW-0804">Transcription</keyword>
<gene>
    <name evidence="8" type="primary">LOC123148897</name>
</gene>
<feature type="region of interest" description="Disordered" evidence="5">
    <location>
        <begin position="522"/>
        <end position="562"/>
    </location>
</feature>
<evidence type="ECO:0008006" key="10">
    <source>
        <dbReference type="Google" id="ProtNLM"/>
    </source>
</evidence>
<keyword evidence="2" id="KW-0805">Transcription regulation</keyword>
<dbReference type="InterPro" id="IPR057712">
    <property type="entry name" value="DUF7952"/>
</dbReference>
<evidence type="ECO:0000256" key="2">
    <source>
        <dbReference type="ARBA" id="ARBA00023015"/>
    </source>
</evidence>
<feature type="compositionally biased region" description="Polar residues" evidence="5">
    <location>
        <begin position="690"/>
        <end position="706"/>
    </location>
</feature>
<keyword evidence="9" id="KW-1185">Reference proteome</keyword>
<evidence type="ECO:0000259" key="7">
    <source>
        <dbReference type="Pfam" id="PF25826"/>
    </source>
</evidence>
<feature type="compositionally biased region" description="Polar residues" evidence="5">
    <location>
        <begin position="762"/>
        <end position="778"/>
    </location>
</feature>
<dbReference type="Pfam" id="PF24662">
    <property type="entry name" value="DUF7650"/>
    <property type="match status" value="1"/>
</dbReference>
<feature type="domain" description="DUF7650" evidence="6">
    <location>
        <begin position="370"/>
        <end position="455"/>
    </location>
</feature>
<feature type="compositionally biased region" description="Basic residues" evidence="5">
    <location>
        <begin position="1010"/>
        <end position="1020"/>
    </location>
</feature>
<feature type="compositionally biased region" description="Polar residues" evidence="5">
    <location>
        <begin position="738"/>
        <end position="754"/>
    </location>
</feature>
<feature type="region of interest" description="Disordered" evidence="5">
    <location>
        <begin position="623"/>
        <end position="854"/>
    </location>
</feature>
<feature type="region of interest" description="Disordered" evidence="5">
    <location>
        <begin position="101"/>
        <end position="126"/>
    </location>
</feature>
<dbReference type="FunFam" id="1.10.10.60:FF:000374">
    <property type="entry name" value="Arginine-glutamic acid dipeptide repeat protein"/>
    <property type="match status" value="1"/>
</dbReference>
<reference evidence="8" key="1">
    <citation type="submission" date="2018-08" db="EMBL/GenBank/DDBJ databases">
        <authorList>
            <person name="Rossello M."/>
        </authorList>
    </citation>
    <scope>NUCLEOTIDE SEQUENCE [LARGE SCALE GENOMIC DNA]</scope>
    <source>
        <strain evidence="8">cv. Chinese Spring</strain>
    </source>
</reference>
<feature type="compositionally biased region" description="Polar residues" evidence="5">
    <location>
        <begin position="638"/>
        <end position="648"/>
    </location>
</feature>
<dbReference type="SMR" id="A0A3B6RLN6"/>
<feature type="compositionally biased region" description="Polar residues" evidence="5">
    <location>
        <begin position="787"/>
        <end position="802"/>
    </location>
</feature>
<dbReference type="SUPFAM" id="SSF46689">
    <property type="entry name" value="Homeodomain-like"/>
    <property type="match status" value="1"/>
</dbReference>
<proteinExistence type="predicted"/>
<feature type="compositionally biased region" description="Polar residues" evidence="5">
    <location>
        <begin position="666"/>
        <end position="682"/>
    </location>
</feature>
<comment type="subcellular location">
    <subcellularLocation>
        <location evidence="1">Nucleus</location>
    </subcellularLocation>
</comment>
<evidence type="ECO:0000256" key="4">
    <source>
        <dbReference type="ARBA" id="ARBA00023242"/>
    </source>
</evidence>
<evidence type="ECO:0000256" key="1">
    <source>
        <dbReference type="ARBA" id="ARBA00004123"/>
    </source>
</evidence>
<accession>A0A3B6RLN6</accession>
<dbReference type="InterPro" id="IPR009057">
    <property type="entry name" value="Homeodomain-like_sf"/>
</dbReference>
<dbReference type="Gene3D" id="1.10.10.60">
    <property type="entry name" value="Homeodomain-like"/>
    <property type="match status" value="1"/>
</dbReference>
<dbReference type="PANTHER" id="PTHR13859">
    <property type="entry name" value="ATROPHIN-RELATED"/>
    <property type="match status" value="1"/>
</dbReference>
<dbReference type="EnsemblPlants" id="TraesCS7A02G444600.2">
    <property type="protein sequence ID" value="TraesCS7A02G444600.2"/>
    <property type="gene ID" value="TraesCS7A02G444600"/>
</dbReference>
<feature type="compositionally biased region" description="Basic and acidic residues" evidence="5">
    <location>
        <begin position="101"/>
        <end position="124"/>
    </location>
</feature>
<sequence>MREVDARQFRSLMDSVELEDSGEHQLSLEVSLASDVIYDDAPVCPCIGSDHQAEIPNLSTEDERQQLMTSTLGSVLPGFDYPVTIGLAIPVTWEPSEVRKEEELGRHHSSETKARAISQDEDRPVNSVCPTINDTSDHDSTYQDPQPMVPVDHVESGSNQAHAENLASCSTQEGHNFTNKPMTQQGEIDQFTPLPCASTSLWSSIEAECFLLGLYIFGKNLSLLSRFLGNKTIGDVLSYYYGKFYKRDAYRRWSDCRKARTRRCILGERIFTSWRQQEIISRLKSVILDEAHDSLVEIFKSFNDGQTSLEDFVFALKSTVGTEALVEAVGIGKEKRDLTGFVLDPSKPNQVPSNHPDIPTGKDCSSLASEEIIKFLTGDFRRSKTRSNDLFWEAVWPRLLARGWHSEQPKDVSTTKNSLVFLVPGIKKFSRSKLTKGTHYFDSVSDVLKRVAADPILLDLEVGGFGNDVTFEENGYDTDMKNNQDDPLDGNQELPRFTIIDTTLVQGQEPFRVREMRRLPADAKVRSVPSRQSRKVVTVSSSEESDADGRLSDDHEYRGPVTTDVNDTEIFSVHNVKKETQVDSLQNMVTASCSDFPVNGHSSNGSGNKIDLTCLFEPKTKTERRKYLSPVSKRRKLSSCNSDQTSRRSFPFSKGVGSAKEKIKPLSTSSKPTVGDVSGNSQIKEKIKPLSTSSKPTVGDVSGNSQIKEKTKPLSTSSKPTVGDVSGNSQIKEKIKPLSTSSKPTVGDVSGNSQIKEKIKPLSTSSKPTVGDVSGNSQIKEKIKPLPTSSKPTVGNVSGNSQIKEKIKPLPTSSKSIVGDVSGNSQIKTVARCSTEKPREQIRGASNTLTNDRSSEKMKVKNLYEDKSFERKVDALPEVHSKITIGETKFAKGAEASSSVGQVKQETPLDSMTGAIVCVTLSDDDDYMMAEEAPTISSSDQVRDPEVAERPMAMVQPASSQADLAPQADSRRHGTRNRPPTAKALEALALGLIGKRKGEPKSPGTSRPPQRARKSSKKSVHTPTGSDTDKSSMDADAQL</sequence>
<dbReference type="Pfam" id="PF25826">
    <property type="entry name" value="DUF7952"/>
    <property type="match status" value="1"/>
</dbReference>
<feature type="compositionally biased region" description="Polar residues" evidence="5">
    <location>
        <begin position="713"/>
        <end position="730"/>
    </location>
</feature>
<evidence type="ECO:0000313" key="8">
    <source>
        <dbReference type="EnsemblPlants" id="TraesCS7A02G444600.2"/>
    </source>
</evidence>
<evidence type="ECO:0000256" key="3">
    <source>
        <dbReference type="ARBA" id="ARBA00023163"/>
    </source>
</evidence>
<name>A0A3B6RLN6_WHEAT</name>
<dbReference type="Gramene" id="TraesCS7A02G444600.2">
    <property type="protein sequence ID" value="TraesCS7A02G444600.2"/>
    <property type="gene ID" value="TraesCS7A02G444600"/>
</dbReference>
<protein>
    <recommendedName>
        <fullName evidence="10">SANT domain-containing protein</fullName>
    </recommendedName>
</protein>
<evidence type="ECO:0000259" key="6">
    <source>
        <dbReference type="Pfam" id="PF24662"/>
    </source>
</evidence>
<organism evidence="8">
    <name type="scientific">Triticum aestivum</name>
    <name type="common">Wheat</name>
    <dbReference type="NCBI Taxonomy" id="4565"/>
    <lineage>
        <taxon>Eukaryota</taxon>
        <taxon>Viridiplantae</taxon>
        <taxon>Streptophyta</taxon>
        <taxon>Embryophyta</taxon>
        <taxon>Tracheophyta</taxon>
        <taxon>Spermatophyta</taxon>
        <taxon>Magnoliopsida</taxon>
        <taxon>Liliopsida</taxon>
        <taxon>Poales</taxon>
        <taxon>Poaceae</taxon>
        <taxon>BOP clade</taxon>
        <taxon>Pooideae</taxon>
        <taxon>Triticodae</taxon>
        <taxon>Triticeae</taxon>
        <taxon>Triticinae</taxon>
        <taxon>Triticum</taxon>
    </lineage>
</organism>
<dbReference type="GO" id="GO:0003714">
    <property type="term" value="F:transcription corepressor activity"/>
    <property type="evidence" value="ECO:0000318"/>
    <property type="project" value="GO_Central"/>
</dbReference>